<evidence type="ECO:0000313" key="1">
    <source>
        <dbReference type="EMBL" id="KAF9487626.1"/>
    </source>
</evidence>
<gene>
    <name evidence="1" type="ORF">BDN71DRAFT_1404478</name>
</gene>
<name>A0A9P6D0I3_PLEER</name>
<evidence type="ECO:0000313" key="2">
    <source>
        <dbReference type="Proteomes" id="UP000807025"/>
    </source>
</evidence>
<proteinExistence type="predicted"/>
<organism evidence="1 2">
    <name type="scientific">Pleurotus eryngii</name>
    <name type="common">Boletus of the steppes</name>
    <dbReference type="NCBI Taxonomy" id="5323"/>
    <lineage>
        <taxon>Eukaryota</taxon>
        <taxon>Fungi</taxon>
        <taxon>Dikarya</taxon>
        <taxon>Basidiomycota</taxon>
        <taxon>Agaricomycotina</taxon>
        <taxon>Agaricomycetes</taxon>
        <taxon>Agaricomycetidae</taxon>
        <taxon>Agaricales</taxon>
        <taxon>Pleurotineae</taxon>
        <taxon>Pleurotaceae</taxon>
        <taxon>Pleurotus</taxon>
    </lineage>
</organism>
<sequence length="203" mass="22760">MTAIQCAPHDFYPSYEGLRDSILQTRVGRNVLLRGGILWRLSKHIVPIEAVLAGPTYANELVASDKSTSYYDDALCQSTAELIVGVFRFEGAIRGIRSYWPRYETFIGSGYDGGQWLPDAERWYVHHLEGLQSGGQPLKASRTWTADLKRNVKAARPIMEASERLAESFIANYMVSDLTLVPVSLVLIRTFQSVTIESVNVPY</sequence>
<dbReference type="OrthoDB" id="3270336at2759"/>
<dbReference type="AlphaFoldDB" id="A0A9P6D0I3"/>
<accession>A0A9P6D0I3</accession>
<dbReference type="EMBL" id="MU154761">
    <property type="protein sequence ID" value="KAF9487626.1"/>
    <property type="molecule type" value="Genomic_DNA"/>
</dbReference>
<comment type="caution">
    <text evidence="1">The sequence shown here is derived from an EMBL/GenBank/DDBJ whole genome shotgun (WGS) entry which is preliminary data.</text>
</comment>
<reference evidence="1" key="1">
    <citation type="submission" date="2020-11" db="EMBL/GenBank/DDBJ databases">
        <authorList>
            <consortium name="DOE Joint Genome Institute"/>
            <person name="Ahrendt S."/>
            <person name="Riley R."/>
            <person name="Andreopoulos W."/>
            <person name="Labutti K."/>
            <person name="Pangilinan J."/>
            <person name="Ruiz-Duenas F.J."/>
            <person name="Barrasa J.M."/>
            <person name="Sanchez-Garcia M."/>
            <person name="Camarero S."/>
            <person name="Miyauchi S."/>
            <person name="Serrano A."/>
            <person name="Linde D."/>
            <person name="Babiker R."/>
            <person name="Drula E."/>
            <person name="Ayuso-Fernandez I."/>
            <person name="Pacheco R."/>
            <person name="Padilla G."/>
            <person name="Ferreira P."/>
            <person name="Barriuso J."/>
            <person name="Kellner H."/>
            <person name="Castanera R."/>
            <person name="Alfaro M."/>
            <person name="Ramirez L."/>
            <person name="Pisabarro A.G."/>
            <person name="Kuo A."/>
            <person name="Tritt A."/>
            <person name="Lipzen A."/>
            <person name="He G."/>
            <person name="Yan M."/>
            <person name="Ng V."/>
            <person name="Cullen D."/>
            <person name="Martin F."/>
            <person name="Rosso M.-N."/>
            <person name="Henrissat B."/>
            <person name="Hibbett D."/>
            <person name="Martinez A.T."/>
            <person name="Grigoriev I.V."/>
        </authorList>
    </citation>
    <scope>NUCLEOTIDE SEQUENCE</scope>
    <source>
        <strain evidence="1">ATCC 90797</strain>
    </source>
</reference>
<protein>
    <submittedName>
        <fullName evidence="1">Uncharacterized protein</fullName>
    </submittedName>
</protein>
<dbReference type="Proteomes" id="UP000807025">
    <property type="component" value="Unassembled WGS sequence"/>
</dbReference>
<keyword evidence="2" id="KW-1185">Reference proteome</keyword>